<dbReference type="InterPro" id="IPR001497">
    <property type="entry name" value="MethylDNA_cys_MeTrfase_AS"/>
</dbReference>
<dbReference type="PANTHER" id="PTHR10815:SF5">
    <property type="entry name" value="METHYLATED-DNA--PROTEIN-CYSTEINE METHYLTRANSFERASE"/>
    <property type="match status" value="1"/>
</dbReference>
<proteinExistence type="inferred from homology"/>
<evidence type="ECO:0000256" key="7">
    <source>
        <dbReference type="ARBA" id="ARBA00049348"/>
    </source>
</evidence>
<gene>
    <name evidence="11" type="ORF">GCM10009126_07670</name>
</gene>
<dbReference type="RefSeq" id="WP_343880333.1">
    <property type="nucleotide sequence ID" value="NZ_BAAAFO010000001.1"/>
</dbReference>
<dbReference type="InterPro" id="IPR008332">
    <property type="entry name" value="MethylG_MeTrfase_N"/>
</dbReference>
<dbReference type="EMBL" id="BAAAFO010000001">
    <property type="protein sequence ID" value="GAA0244450.1"/>
    <property type="molecule type" value="Genomic_DNA"/>
</dbReference>
<comment type="similarity">
    <text evidence="8">Belongs to the MGMT family.</text>
</comment>
<comment type="miscellaneous">
    <text evidence="8">This enzyme catalyzes only one turnover and therefore is not strictly catalytic. According to one definition, an enzyme is a biocatalyst that acts repeatedly and over many reaction cycles.</text>
</comment>
<feature type="active site" description="Nucleophile; methyl group acceptor" evidence="8">
    <location>
        <position position="138"/>
    </location>
</feature>
<dbReference type="SUPFAM" id="SSF53155">
    <property type="entry name" value="Methylated DNA-protein cysteine methyltransferase domain"/>
    <property type="match status" value="1"/>
</dbReference>
<comment type="subcellular location">
    <subcellularLocation>
        <location evidence="8">Cytoplasm</location>
    </subcellularLocation>
</comment>
<dbReference type="NCBIfam" id="TIGR00589">
    <property type="entry name" value="ogt"/>
    <property type="match status" value="1"/>
</dbReference>
<comment type="catalytic activity">
    <reaction evidence="1 8">
        <text>a 4-O-methyl-thymidine in DNA + L-cysteinyl-[protein] = a thymidine in DNA + S-methyl-L-cysteinyl-[protein]</text>
        <dbReference type="Rhea" id="RHEA:53428"/>
        <dbReference type="Rhea" id="RHEA-COMP:10131"/>
        <dbReference type="Rhea" id="RHEA-COMP:10132"/>
        <dbReference type="Rhea" id="RHEA-COMP:13555"/>
        <dbReference type="Rhea" id="RHEA-COMP:13556"/>
        <dbReference type="ChEBI" id="CHEBI:29950"/>
        <dbReference type="ChEBI" id="CHEBI:82612"/>
        <dbReference type="ChEBI" id="CHEBI:137386"/>
        <dbReference type="ChEBI" id="CHEBI:137387"/>
        <dbReference type="EC" id="2.1.1.63"/>
    </reaction>
</comment>
<dbReference type="Gene3D" id="3.30.160.70">
    <property type="entry name" value="Methylated DNA-protein cysteine methyltransferase domain"/>
    <property type="match status" value="1"/>
</dbReference>
<evidence type="ECO:0000256" key="6">
    <source>
        <dbReference type="ARBA" id="ARBA00023204"/>
    </source>
</evidence>
<dbReference type="CDD" id="cd06445">
    <property type="entry name" value="ATase"/>
    <property type="match status" value="1"/>
</dbReference>
<evidence type="ECO:0000256" key="4">
    <source>
        <dbReference type="ARBA" id="ARBA00022679"/>
    </source>
</evidence>
<comment type="catalytic activity">
    <reaction evidence="7 8">
        <text>a 6-O-methyl-2'-deoxyguanosine in DNA + L-cysteinyl-[protein] = S-methyl-L-cysteinyl-[protein] + a 2'-deoxyguanosine in DNA</text>
        <dbReference type="Rhea" id="RHEA:24000"/>
        <dbReference type="Rhea" id="RHEA-COMP:10131"/>
        <dbReference type="Rhea" id="RHEA-COMP:10132"/>
        <dbReference type="Rhea" id="RHEA-COMP:11367"/>
        <dbReference type="Rhea" id="RHEA-COMP:11368"/>
        <dbReference type="ChEBI" id="CHEBI:29950"/>
        <dbReference type="ChEBI" id="CHEBI:82612"/>
        <dbReference type="ChEBI" id="CHEBI:85445"/>
        <dbReference type="ChEBI" id="CHEBI:85448"/>
        <dbReference type="EC" id="2.1.1.63"/>
    </reaction>
</comment>
<keyword evidence="3 8" id="KW-0489">Methyltransferase</keyword>
<dbReference type="InterPro" id="IPR036631">
    <property type="entry name" value="MGMT_N_sf"/>
</dbReference>
<evidence type="ECO:0000256" key="5">
    <source>
        <dbReference type="ARBA" id="ARBA00022763"/>
    </source>
</evidence>
<evidence type="ECO:0000256" key="3">
    <source>
        <dbReference type="ARBA" id="ARBA00022603"/>
    </source>
</evidence>
<keyword evidence="4 8" id="KW-0808">Transferase</keyword>
<keyword evidence="2 8" id="KW-0963">Cytoplasm</keyword>
<comment type="caution">
    <text evidence="11">The sequence shown here is derived from an EMBL/GenBank/DDBJ whole genome shotgun (WGS) entry which is preliminary data.</text>
</comment>
<dbReference type="Pfam" id="PF02870">
    <property type="entry name" value="Methyltransf_1N"/>
    <property type="match status" value="1"/>
</dbReference>
<organism evidence="11 12">
    <name type="scientific">Rhodanobacter caeni</name>
    <dbReference type="NCBI Taxonomy" id="657654"/>
    <lineage>
        <taxon>Bacteria</taxon>
        <taxon>Pseudomonadati</taxon>
        <taxon>Pseudomonadota</taxon>
        <taxon>Gammaproteobacteria</taxon>
        <taxon>Lysobacterales</taxon>
        <taxon>Rhodanobacteraceae</taxon>
        <taxon>Rhodanobacter</taxon>
    </lineage>
</organism>
<dbReference type="PANTHER" id="PTHR10815">
    <property type="entry name" value="METHYLATED-DNA--PROTEIN-CYSTEINE METHYLTRANSFERASE"/>
    <property type="match status" value="1"/>
</dbReference>
<dbReference type="Gene3D" id="1.10.10.10">
    <property type="entry name" value="Winged helix-like DNA-binding domain superfamily/Winged helix DNA-binding domain"/>
    <property type="match status" value="1"/>
</dbReference>
<evidence type="ECO:0000256" key="1">
    <source>
        <dbReference type="ARBA" id="ARBA00001286"/>
    </source>
</evidence>
<keyword evidence="12" id="KW-1185">Reference proteome</keyword>
<feature type="domain" description="Methylguanine DNA methyltransferase ribonuclease-like" evidence="10">
    <location>
        <begin position="8"/>
        <end position="82"/>
    </location>
</feature>
<evidence type="ECO:0000313" key="11">
    <source>
        <dbReference type="EMBL" id="GAA0244450.1"/>
    </source>
</evidence>
<evidence type="ECO:0000256" key="8">
    <source>
        <dbReference type="HAMAP-Rule" id="MF_00772"/>
    </source>
</evidence>
<dbReference type="InterPro" id="IPR036217">
    <property type="entry name" value="MethylDNA_cys_MeTrfase_DNAb"/>
</dbReference>
<dbReference type="InterPro" id="IPR014048">
    <property type="entry name" value="MethylDNA_cys_MeTrfase_DNA-bd"/>
</dbReference>
<comment type="function">
    <text evidence="8">Involved in the cellular defense against the biological effects of O6-methylguanine (O6-MeG) and O4-methylthymine (O4-MeT) in DNA. Repairs the methylated nucleobase in DNA by stoichiometrically transferring the methyl group to a cysteine residue in the enzyme. This is a suicide reaction: the enzyme is irreversibly inactivated.</text>
</comment>
<evidence type="ECO:0000313" key="12">
    <source>
        <dbReference type="Proteomes" id="UP001500657"/>
    </source>
</evidence>
<dbReference type="InterPro" id="IPR023546">
    <property type="entry name" value="MGMT"/>
</dbReference>
<evidence type="ECO:0000259" key="10">
    <source>
        <dbReference type="Pfam" id="PF02870"/>
    </source>
</evidence>
<feature type="domain" description="Methylated-DNA-[protein]-cysteine S-methyltransferase DNA binding" evidence="9">
    <location>
        <begin position="87"/>
        <end position="166"/>
    </location>
</feature>
<dbReference type="InterPro" id="IPR036388">
    <property type="entry name" value="WH-like_DNA-bd_sf"/>
</dbReference>
<dbReference type="PROSITE" id="PS00374">
    <property type="entry name" value="MGMT"/>
    <property type="match status" value="1"/>
</dbReference>
<dbReference type="SUPFAM" id="SSF46767">
    <property type="entry name" value="Methylated DNA-protein cysteine methyltransferase, C-terminal domain"/>
    <property type="match status" value="1"/>
</dbReference>
<sequence>MNKPPDTIHYFYMPSPVGTLRLIADSDGLREIWFEHENRPEPIQPDWVLADAARLPAPIAAARTQLQEYFAGERQQFSLPLHPLGTPFQLAVWQQLRLIPYGTTISYGELARRVGNPAASRAVGAANGRNPLSIVVPCHRVIGGNGSLTGFSGGLPIKQFLLALEDRTARGDLFAKGAASR</sequence>
<keyword evidence="5 8" id="KW-0227">DNA damage</keyword>
<keyword evidence="6 8" id="KW-0234">DNA repair</keyword>
<evidence type="ECO:0000259" key="9">
    <source>
        <dbReference type="Pfam" id="PF01035"/>
    </source>
</evidence>
<dbReference type="HAMAP" id="MF_00772">
    <property type="entry name" value="OGT"/>
    <property type="match status" value="1"/>
</dbReference>
<accession>A0ABN0UAU2</accession>
<evidence type="ECO:0000256" key="2">
    <source>
        <dbReference type="ARBA" id="ARBA00022490"/>
    </source>
</evidence>
<name>A0ABN0UAU2_9GAMM</name>
<dbReference type="Proteomes" id="UP001500657">
    <property type="component" value="Unassembled WGS sequence"/>
</dbReference>
<reference evidence="11 12" key="1">
    <citation type="journal article" date="2019" name="Int. J. Syst. Evol. Microbiol.">
        <title>The Global Catalogue of Microorganisms (GCM) 10K type strain sequencing project: providing services to taxonomists for standard genome sequencing and annotation.</title>
        <authorList>
            <consortium name="The Broad Institute Genomics Platform"/>
            <consortium name="The Broad Institute Genome Sequencing Center for Infectious Disease"/>
            <person name="Wu L."/>
            <person name="Ma J."/>
        </authorList>
    </citation>
    <scope>NUCLEOTIDE SEQUENCE [LARGE SCALE GENOMIC DNA]</scope>
    <source>
        <strain evidence="11 12">JCM 16242</strain>
    </source>
</reference>
<protein>
    <recommendedName>
        <fullName evidence="8">Methylated-DNA--protein-cysteine methyltransferase</fullName>
        <ecNumber evidence="8">2.1.1.63</ecNumber>
    </recommendedName>
    <alternativeName>
        <fullName evidence="8">6-O-methylguanine-DNA methyltransferase</fullName>
        <shortName evidence="8">MGMT</shortName>
    </alternativeName>
    <alternativeName>
        <fullName evidence="8">O-6-methylguanine-DNA-alkyltransferase</fullName>
    </alternativeName>
</protein>
<dbReference type="Pfam" id="PF01035">
    <property type="entry name" value="DNA_binding_1"/>
    <property type="match status" value="1"/>
</dbReference>
<dbReference type="EC" id="2.1.1.63" evidence="8"/>